<name>A0A1I2TRZ6_9FIRM</name>
<keyword evidence="6" id="KW-1185">Reference proteome</keyword>
<keyword evidence="3" id="KW-0597">Phosphoprotein</keyword>
<reference evidence="6" key="1">
    <citation type="submission" date="2016-10" db="EMBL/GenBank/DDBJ databases">
        <authorList>
            <person name="Varghese N."/>
            <person name="Submissions S."/>
        </authorList>
    </citation>
    <scope>NUCLEOTIDE SEQUENCE [LARGE SCALE GENOMIC DNA]</scope>
    <source>
        <strain evidence="6">DSM 17038</strain>
    </source>
</reference>
<dbReference type="Pfam" id="PF09339">
    <property type="entry name" value="HTH_IclR"/>
    <property type="match status" value="1"/>
</dbReference>
<proteinExistence type="predicted"/>
<protein>
    <recommendedName>
        <fullName evidence="1">Stage 0 sporulation protein A homolog</fullName>
    </recommendedName>
</protein>
<dbReference type="PANTHER" id="PTHR45526:SF1">
    <property type="entry name" value="TRANSCRIPTIONAL REGULATORY PROTEIN DCUR-RELATED"/>
    <property type="match status" value="1"/>
</dbReference>
<evidence type="ECO:0000256" key="1">
    <source>
        <dbReference type="ARBA" id="ARBA00018672"/>
    </source>
</evidence>
<dbReference type="GO" id="GO:0006355">
    <property type="term" value="P:regulation of DNA-templated transcription"/>
    <property type="evidence" value="ECO:0007669"/>
    <property type="project" value="InterPro"/>
</dbReference>
<dbReference type="EMBL" id="FOOX01000007">
    <property type="protein sequence ID" value="SFG65226.1"/>
    <property type="molecule type" value="Genomic_DNA"/>
</dbReference>
<dbReference type="AlphaFoldDB" id="A0A1I2TRZ6"/>
<dbReference type="SUPFAM" id="SSF52172">
    <property type="entry name" value="CheY-like"/>
    <property type="match status" value="1"/>
</dbReference>
<dbReference type="InterPro" id="IPR051271">
    <property type="entry name" value="2C-system_Tx_regulators"/>
</dbReference>
<dbReference type="Gene3D" id="3.40.50.2300">
    <property type="match status" value="1"/>
</dbReference>
<organism evidence="5 6">
    <name type="scientific">Desulfotruncus arcticus DSM 17038</name>
    <dbReference type="NCBI Taxonomy" id="1121424"/>
    <lineage>
        <taxon>Bacteria</taxon>
        <taxon>Bacillati</taxon>
        <taxon>Bacillota</taxon>
        <taxon>Clostridia</taxon>
        <taxon>Eubacteriales</taxon>
        <taxon>Desulfallaceae</taxon>
        <taxon>Desulfotruncus</taxon>
    </lineage>
</organism>
<dbReference type="InterPro" id="IPR005471">
    <property type="entry name" value="Tscrpt_reg_IclR_N"/>
</dbReference>
<dbReference type="RefSeq" id="WP_092471507.1">
    <property type="nucleotide sequence ID" value="NZ_FOOX01000007.1"/>
</dbReference>
<comment type="function">
    <text evidence="2">May play the central regulatory role in sporulation. It may be an element of the effector pathway responsible for the activation of sporulation genes in response to nutritional stress. Spo0A may act in concert with spo0H (a sigma factor) to control the expression of some genes that are critical to the sporulation process.</text>
</comment>
<evidence type="ECO:0000256" key="3">
    <source>
        <dbReference type="PROSITE-ProRule" id="PRU00169"/>
    </source>
</evidence>
<sequence>MTGEKKLVLVIDDDEDIRFTITEICSQAGLNAIAAPDGQKGLKLFIEKKPDIVLVDYHMPKIDGLATVKRIRKTDATIPVLVLTVDERQQIADAFLDAGATDFALKPIKAPDLISRININIKIGELLRASAREQKEIFVDKGINNATLRLIVNCLKATNSTLAIEDICREVSLAYPTVHRYLQYLVETGNAGFDIFYGCASKRGRPRNLYYLTDRGEAMSLDLSGQANH</sequence>
<evidence type="ECO:0000313" key="6">
    <source>
        <dbReference type="Proteomes" id="UP000199337"/>
    </source>
</evidence>
<dbReference type="PANTHER" id="PTHR45526">
    <property type="entry name" value="TRANSCRIPTIONAL REGULATORY PROTEIN DPIA"/>
    <property type="match status" value="1"/>
</dbReference>
<evidence type="ECO:0000313" key="5">
    <source>
        <dbReference type="EMBL" id="SFG65226.1"/>
    </source>
</evidence>
<evidence type="ECO:0000256" key="2">
    <source>
        <dbReference type="ARBA" id="ARBA00024867"/>
    </source>
</evidence>
<feature type="modified residue" description="4-aspartylphosphate" evidence="3">
    <location>
        <position position="56"/>
    </location>
</feature>
<dbReference type="CDD" id="cd00156">
    <property type="entry name" value="REC"/>
    <property type="match status" value="1"/>
</dbReference>
<dbReference type="InterPro" id="IPR036390">
    <property type="entry name" value="WH_DNA-bd_sf"/>
</dbReference>
<dbReference type="GO" id="GO:0003677">
    <property type="term" value="F:DNA binding"/>
    <property type="evidence" value="ECO:0007669"/>
    <property type="project" value="InterPro"/>
</dbReference>
<dbReference type="InterPro" id="IPR011006">
    <property type="entry name" value="CheY-like_superfamily"/>
</dbReference>
<dbReference type="PROSITE" id="PS50110">
    <property type="entry name" value="RESPONSE_REGULATORY"/>
    <property type="match status" value="1"/>
</dbReference>
<dbReference type="STRING" id="341036.SAMN05660649_02302"/>
<accession>A0A1I2TRZ6</accession>
<dbReference type="SUPFAM" id="SSF46785">
    <property type="entry name" value="Winged helix' DNA-binding domain"/>
    <property type="match status" value="1"/>
</dbReference>
<dbReference type="GO" id="GO:0000156">
    <property type="term" value="F:phosphorelay response regulator activity"/>
    <property type="evidence" value="ECO:0007669"/>
    <property type="project" value="TreeGrafter"/>
</dbReference>
<dbReference type="InterPro" id="IPR001789">
    <property type="entry name" value="Sig_transdc_resp-reg_receiver"/>
</dbReference>
<dbReference type="OrthoDB" id="9759232at2"/>
<dbReference type="Pfam" id="PF00072">
    <property type="entry name" value="Response_reg"/>
    <property type="match status" value="1"/>
</dbReference>
<gene>
    <name evidence="5" type="ORF">SAMN05660649_02302</name>
</gene>
<evidence type="ECO:0000259" key="4">
    <source>
        <dbReference type="PROSITE" id="PS50110"/>
    </source>
</evidence>
<dbReference type="Proteomes" id="UP000199337">
    <property type="component" value="Unassembled WGS sequence"/>
</dbReference>
<feature type="domain" description="Response regulatory" evidence="4">
    <location>
        <begin position="7"/>
        <end position="121"/>
    </location>
</feature>
<dbReference type="SMART" id="SM00448">
    <property type="entry name" value="REC"/>
    <property type="match status" value="1"/>
</dbReference>